<evidence type="ECO:0000313" key="8">
    <source>
        <dbReference type="EMBL" id="PEN12572.1"/>
    </source>
</evidence>
<evidence type="ECO:0000256" key="1">
    <source>
        <dbReference type="ARBA" id="ARBA00005952"/>
    </source>
</evidence>
<dbReference type="GO" id="GO:0003723">
    <property type="term" value="F:RNA binding"/>
    <property type="evidence" value="ECO:0007669"/>
    <property type="project" value="UniProtKB-UniRule"/>
</dbReference>
<keyword evidence="4 6" id="KW-0805">Transcription regulation</keyword>
<keyword evidence="3 6" id="KW-0694">RNA-binding</keyword>
<evidence type="ECO:0000256" key="4">
    <source>
        <dbReference type="ARBA" id="ARBA00023015"/>
    </source>
</evidence>
<dbReference type="HAMAP" id="MF_00073">
    <property type="entry name" value="NusB"/>
    <property type="match status" value="1"/>
</dbReference>
<dbReference type="InterPro" id="IPR011605">
    <property type="entry name" value="NusB_fam"/>
</dbReference>
<feature type="domain" description="NusB/RsmB/TIM44" evidence="7">
    <location>
        <begin position="5"/>
        <end position="130"/>
    </location>
</feature>
<keyword evidence="5 6" id="KW-0804">Transcription</keyword>
<dbReference type="EMBL" id="PDEQ01000007">
    <property type="protein sequence ID" value="PEN12572.1"/>
    <property type="molecule type" value="Genomic_DNA"/>
</dbReference>
<accession>A0A2A8CV54</accession>
<dbReference type="GO" id="GO:0005829">
    <property type="term" value="C:cytosol"/>
    <property type="evidence" value="ECO:0007669"/>
    <property type="project" value="TreeGrafter"/>
</dbReference>
<sequence length="161" mass="17786">MSTRREAREYVMKALYALEMGGGDARHVVYTILEPALEGDAVTLEFARKLLTETVNSRSEADAVISKHAKNWDIDRITPVDRILLRMAIIELLKMEDVPPKVSIDEAIEIAKSYSTPKSGTFINGILDAALADLKEQGRLNKSGRGLVGMDLPQEQEEASS</sequence>
<dbReference type="GO" id="GO:0006353">
    <property type="term" value="P:DNA-templated transcription termination"/>
    <property type="evidence" value="ECO:0007669"/>
    <property type="project" value="UniProtKB-UniRule"/>
</dbReference>
<dbReference type="PANTHER" id="PTHR11078:SF3">
    <property type="entry name" value="ANTITERMINATION NUSB DOMAIN-CONTAINING PROTEIN"/>
    <property type="match status" value="1"/>
</dbReference>
<dbReference type="PANTHER" id="PTHR11078">
    <property type="entry name" value="N UTILIZATION SUBSTANCE PROTEIN B-RELATED"/>
    <property type="match status" value="1"/>
</dbReference>
<gene>
    <name evidence="6 8" type="primary">nusB</name>
    <name evidence="8" type="ORF">CRI94_13715</name>
</gene>
<evidence type="ECO:0000313" key="9">
    <source>
        <dbReference type="Proteomes" id="UP000220102"/>
    </source>
</evidence>
<reference evidence="8 9" key="1">
    <citation type="submission" date="2017-10" db="EMBL/GenBank/DDBJ databases">
        <title>Draft genome of Longibacter Salinarum.</title>
        <authorList>
            <person name="Goh K.M."/>
            <person name="Shamsir M.S."/>
            <person name="Lim S.W."/>
        </authorList>
    </citation>
    <scope>NUCLEOTIDE SEQUENCE [LARGE SCALE GENOMIC DNA]</scope>
    <source>
        <strain evidence="8 9">KCTC 52045</strain>
    </source>
</reference>
<organism evidence="8 9">
    <name type="scientific">Longibacter salinarum</name>
    <dbReference type="NCBI Taxonomy" id="1850348"/>
    <lineage>
        <taxon>Bacteria</taxon>
        <taxon>Pseudomonadati</taxon>
        <taxon>Rhodothermota</taxon>
        <taxon>Rhodothermia</taxon>
        <taxon>Rhodothermales</taxon>
        <taxon>Salisaetaceae</taxon>
        <taxon>Longibacter</taxon>
    </lineage>
</organism>
<protein>
    <recommendedName>
        <fullName evidence="6">Transcription antitermination protein NusB</fullName>
    </recommendedName>
    <alternativeName>
        <fullName evidence="6">Antitermination factor NusB</fullName>
    </alternativeName>
</protein>
<evidence type="ECO:0000256" key="2">
    <source>
        <dbReference type="ARBA" id="ARBA00022814"/>
    </source>
</evidence>
<comment type="similarity">
    <text evidence="1 6">Belongs to the NusB family.</text>
</comment>
<evidence type="ECO:0000256" key="6">
    <source>
        <dbReference type="HAMAP-Rule" id="MF_00073"/>
    </source>
</evidence>
<evidence type="ECO:0000256" key="5">
    <source>
        <dbReference type="ARBA" id="ARBA00023163"/>
    </source>
</evidence>
<dbReference type="OrthoDB" id="9787568at2"/>
<evidence type="ECO:0000259" key="7">
    <source>
        <dbReference type="Pfam" id="PF01029"/>
    </source>
</evidence>
<name>A0A2A8CV54_9BACT</name>
<proteinExistence type="inferred from homology"/>
<dbReference type="Gene3D" id="1.10.940.10">
    <property type="entry name" value="NusB-like"/>
    <property type="match status" value="1"/>
</dbReference>
<keyword evidence="2 6" id="KW-0889">Transcription antitermination</keyword>
<dbReference type="GO" id="GO:0031564">
    <property type="term" value="P:transcription antitermination"/>
    <property type="evidence" value="ECO:0007669"/>
    <property type="project" value="UniProtKB-KW"/>
</dbReference>
<evidence type="ECO:0000256" key="3">
    <source>
        <dbReference type="ARBA" id="ARBA00022884"/>
    </source>
</evidence>
<dbReference type="NCBIfam" id="TIGR01951">
    <property type="entry name" value="nusB"/>
    <property type="match status" value="1"/>
</dbReference>
<dbReference type="InterPro" id="IPR035926">
    <property type="entry name" value="NusB-like_sf"/>
</dbReference>
<comment type="function">
    <text evidence="6">Involved in transcription antitermination. Required for transcription of ribosomal RNA (rRNA) genes. Binds specifically to the boxA antiterminator sequence of the ribosomal RNA (rrn) operons.</text>
</comment>
<dbReference type="AlphaFoldDB" id="A0A2A8CV54"/>
<comment type="caution">
    <text evidence="8">The sequence shown here is derived from an EMBL/GenBank/DDBJ whole genome shotgun (WGS) entry which is preliminary data.</text>
</comment>
<dbReference type="Pfam" id="PF01029">
    <property type="entry name" value="NusB"/>
    <property type="match status" value="1"/>
</dbReference>
<keyword evidence="9" id="KW-1185">Reference proteome</keyword>
<dbReference type="CDD" id="cd00619">
    <property type="entry name" value="Terminator_NusB"/>
    <property type="match status" value="1"/>
</dbReference>
<dbReference type="SUPFAM" id="SSF48013">
    <property type="entry name" value="NusB-like"/>
    <property type="match status" value="1"/>
</dbReference>
<dbReference type="InterPro" id="IPR006027">
    <property type="entry name" value="NusB_RsmB_TIM44"/>
</dbReference>
<dbReference type="Proteomes" id="UP000220102">
    <property type="component" value="Unassembled WGS sequence"/>
</dbReference>
<dbReference type="RefSeq" id="WP_098076863.1">
    <property type="nucleotide sequence ID" value="NZ_PDEQ01000007.1"/>
</dbReference>